<organism evidence="2 3">
    <name type="scientific">Polarella glacialis</name>
    <name type="common">Dinoflagellate</name>
    <dbReference type="NCBI Taxonomy" id="89957"/>
    <lineage>
        <taxon>Eukaryota</taxon>
        <taxon>Sar</taxon>
        <taxon>Alveolata</taxon>
        <taxon>Dinophyceae</taxon>
        <taxon>Suessiales</taxon>
        <taxon>Suessiaceae</taxon>
        <taxon>Polarella</taxon>
    </lineage>
</organism>
<dbReference type="EMBL" id="CAJNNW010024892">
    <property type="protein sequence ID" value="CAE8674729.1"/>
    <property type="molecule type" value="Genomic_DNA"/>
</dbReference>
<dbReference type="InterPro" id="IPR006145">
    <property type="entry name" value="PsdUridine_synth_RsuA/RluA"/>
</dbReference>
<proteinExistence type="predicted"/>
<sequence>VRDASFVRDAELVLRRIGRDRDLGAQAKLRLAFPTSLSMNFDCQEPQILKELDDVVFVFKPPDWEVDGGADADLTPRPGAPKRLSEFLRSQFGSSRPLLWDRSSGFGFLGRLDAPSSGLVLAALSYEAYLALRLQQETFRVKREYVVLCHGHLAPGLH</sequence>
<feature type="non-terminal residue" evidence="2">
    <location>
        <position position="158"/>
    </location>
</feature>
<evidence type="ECO:0000259" key="1">
    <source>
        <dbReference type="Pfam" id="PF00849"/>
    </source>
</evidence>
<reference evidence="2" key="1">
    <citation type="submission" date="2021-02" db="EMBL/GenBank/DDBJ databases">
        <authorList>
            <person name="Dougan E. K."/>
            <person name="Rhodes N."/>
            <person name="Thang M."/>
            <person name="Chan C."/>
        </authorList>
    </citation>
    <scope>NUCLEOTIDE SEQUENCE</scope>
</reference>
<dbReference type="InterPro" id="IPR020103">
    <property type="entry name" value="PsdUridine_synth_cat_dom_sf"/>
</dbReference>
<accession>A0A813JGS9</accession>
<name>A0A813JGS9_POLGL</name>
<dbReference type="GO" id="GO:0009982">
    <property type="term" value="F:pseudouridine synthase activity"/>
    <property type="evidence" value="ECO:0007669"/>
    <property type="project" value="InterPro"/>
</dbReference>
<feature type="non-terminal residue" evidence="2">
    <location>
        <position position="1"/>
    </location>
</feature>
<feature type="domain" description="Pseudouridine synthase RsuA/RluA-like" evidence="1">
    <location>
        <begin position="55"/>
        <end position="150"/>
    </location>
</feature>
<protein>
    <recommendedName>
        <fullName evidence="1">Pseudouridine synthase RsuA/RluA-like domain-containing protein</fullName>
    </recommendedName>
</protein>
<dbReference type="Gene3D" id="3.30.2350.10">
    <property type="entry name" value="Pseudouridine synthase"/>
    <property type="match status" value="1"/>
</dbReference>
<comment type="caution">
    <text evidence="2">The sequence shown here is derived from an EMBL/GenBank/DDBJ whole genome shotgun (WGS) entry which is preliminary data.</text>
</comment>
<dbReference type="SUPFAM" id="SSF55120">
    <property type="entry name" value="Pseudouridine synthase"/>
    <property type="match status" value="1"/>
</dbReference>
<dbReference type="GO" id="GO:0001522">
    <property type="term" value="P:pseudouridine synthesis"/>
    <property type="evidence" value="ECO:0007669"/>
    <property type="project" value="InterPro"/>
</dbReference>
<dbReference type="AlphaFoldDB" id="A0A813JGS9"/>
<gene>
    <name evidence="2" type="ORF">PGLA2088_LOCUS19078</name>
</gene>
<dbReference type="GO" id="GO:0003723">
    <property type="term" value="F:RNA binding"/>
    <property type="evidence" value="ECO:0007669"/>
    <property type="project" value="InterPro"/>
</dbReference>
<evidence type="ECO:0000313" key="3">
    <source>
        <dbReference type="Proteomes" id="UP000626109"/>
    </source>
</evidence>
<evidence type="ECO:0000313" key="2">
    <source>
        <dbReference type="EMBL" id="CAE8674729.1"/>
    </source>
</evidence>
<dbReference type="Proteomes" id="UP000626109">
    <property type="component" value="Unassembled WGS sequence"/>
</dbReference>
<dbReference type="Pfam" id="PF00849">
    <property type="entry name" value="PseudoU_synth_2"/>
    <property type="match status" value="1"/>
</dbReference>